<dbReference type="Proteomes" id="UP000004263">
    <property type="component" value="Unassembled WGS sequence"/>
</dbReference>
<dbReference type="PROSITE" id="PS50045">
    <property type="entry name" value="SIGMA54_INTERACT_4"/>
    <property type="match status" value="1"/>
</dbReference>
<keyword evidence="5" id="KW-0804">Transcription</keyword>
<dbReference type="PANTHER" id="PTHR32071">
    <property type="entry name" value="TRANSCRIPTIONAL REGULATORY PROTEIN"/>
    <property type="match status" value="1"/>
</dbReference>
<evidence type="ECO:0000259" key="8">
    <source>
        <dbReference type="PROSITE" id="PS50110"/>
    </source>
</evidence>
<evidence type="ECO:0000256" key="1">
    <source>
        <dbReference type="ARBA" id="ARBA00022741"/>
    </source>
</evidence>
<feature type="domain" description="Sigma-54 factor interaction" evidence="7">
    <location>
        <begin position="137"/>
        <end position="366"/>
    </location>
</feature>
<sequence length="464" mass="51234">MQRILLLDDEPDILNLFLLTVKRMGLEATTAKTIADAKEALANQSFALCLTDMRLPDGSGMDLIKYMQKHHRRTPVVMITAYGTMDVAIDAMKLGAFDFLSKPVELDKLRSIIENAIILSEDAESELTDPTPASTGIIGDSPAIKRLHKQIGKVGRSHAPVFIYGESGTGKELVARAIHSLGPRREKPFITVNCGAIPSELMESEFFGHVRGAFTGANTAKEGFFQAANGGTLFLDEVADLPLAMQVKLLRAIQENVVRPVGSETEHKVDVRILSASHKDLQALVTDNQFREDLFYRLDVIRLEVPPLRERSEDIPAIAKHILKRQLEELGLASMTLGSEALSALQQHTFPGNVRELENLLQRAITLSENQTITAEDLALTATNKKVIDSGEAQPSMAQNTPNTVANSHSLPAGMTLEDYLEDIETQLIQQALEDCRWNKTAAAEQLGMSFRSLRYRLKKLNID</sequence>
<dbReference type="InterPro" id="IPR002078">
    <property type="entry name" value="Sigma_54_int"/>
</dbReference>
<feature type="modified residue" description="4-aspartylphosphate" evidence="6">
    <location>
        <position position="52"/>
    </location>
</feature>
<evidence type="ECO:0000313" key="9">
    <source>
        <dbReference type="EMBL" id="EAT11142.1"/>
    </source>
</evidence>
<evidence type="ECO:0000313" key="10">
    <source>
        <dbReference type="Proteomes" id="UP000004263"/>
    </source>
</evidence>
<evidence type="ECO:0000256" key="2">
    <source>
        <dbReference type="ARBA" id="ARBA00022840"/>
    </source>
</evidence>
<dbReference type="EMBL" id="AAQH01000023">
    <property type="protein sequence ID" value="EAT11142.1"/>
    <property type="molecule type" value="Genomic_DNA"/>
</dbReference>
<dbReference type="InterPro" id="IPR003593">
    <property type="entry name" value="AAA+_ATPase"/>
</dbReference>
<evidence type="ECO:0000256" key="4">
    <source>
        <dbReference type="ARBA" id="ARBA00023125"/>
    </source>
</evidence>
<reference evidence="9 10" key="1">
    <citation type="submission" date="2006-03" db="EMBL/GenBank/DDBJ databases">
        <authorList>
            <person name="Pinhassi J."/>
            <person name="Pedros-Alio C."/>
            <person name="Ferriera S."/>
            <person name="Johnson J."/>
            <person name="Kravitz S."/>
            <person name="Halpern A."/>
            <person name="Remington K."/>
            <person name="Beeson K."/>
            <person name="Tran B."/>
            <person name="Rogers Y.-H."/>
            <person name="Friedman R."/>
            <person name="Venter J.C."/>
        </authorList>
    </citation>
    <scope>NUCLEOTIDE SEQUENCE [LARGE SCALE GENOMIC DNA]</scope>
    <source>
        <strain evidence="9 10">RED65</strain>
    </source>
</reference>
<dbReference type="HOGENOM" id="CLU_000445_0_6_6"/>
<evidence type="ECO:0000256" key="6">
    <source>
        <dbReference type="PROSITE-ProRule" id="PRU00169"/>
    </source>
</evidence>
<dbReference type="GO" id="GO:0006355">
    <property type="term" value="P:regulation of DNA-templated transcription"/>
    <property type="evidence" value="ECO:0007669"/>
    <property type="project" value="InterPro"/>
</dbReference>
<dbReference type="PROSITE" id="PS00676">
    <property type="entry name" value="SIGMA54_INTERACT_2"/>
    <property type="match status" value="1"/>
</dbReference>
<dbReference type="SMART" id="SM00382">
    <property type="entry name" value="AAA"/>
    <property type="match status" value="1"/>
</dbReference>
<dbReference type="GO" id="GO:0005524">
    <property type="term" value="F:ATP binding"/>
    <property type="evidence" value="ECO:0007669"/>
    <property type="project" value="UniProtKB-KW"/>
</dbReference>
<dbReference type="RefSeq" id="WP_007016744.1">
    <property type="nucleotide sequence ID" value="NZ_AAQH01000023.1"/>
</dbReference>
<name>Q1MYR4_9GAMM</name>
<dbReference type="Gene3D" id="1.10.10.60">
    <property type="entry name" value="Homeodomain-like"/>
    <property type="match status" value="1"/>
</dbReference>
<dbReference type="Pfam" id="PF02954">
    <property type="entry name" value="HTH_8"/>
    <property type="match status" value="1"/>
</dbReference>
<dbReference type="InterPro" id="IPR058031">
    <property type="entry name" value="AAA_lid_NorR"/>
</dbReference>
<keyword evidence="4" id="KW-0238">DNA-binding</keyword>
<dbReference type="Pfam" id="PF00158">
    <property type="entry name" value="Sigma54_activat"/>
    <property type="match status" value="1"/>
</dbReference>
<dbReference type="STRING" id="207949.RED65_05089"/>
<dbReference type="Pfam" id="PF00072">
    <property type="entry name" value="Response_reg"/>
    <property type="match status" value="1"/>
</dbReference>
<dbReference type="PRINTS" id="PR01590">
    <property type="entry name" value="HTHFIS"/>
</dbReference>
<dbReference type="SUPFAM" id="SSF46689">
    <property type="entry name" value="Homeodomain-like"/>
    <property type="match status" value="1"/>
</dbReference>
<dbReference type="InterPro" id="IPR027417">
    <property type="entry name" value="P-loop_NTPase"/>
</dbReference>
<dbReference type="OrthoDB" id="9804019at2"/>
<dbReference type="InterPro" id="IPR011006">
    <property type="entry name" value="CheY-like_superfamily"/>
</dbReference>
<dbReference type="Gene3D" id="3.40.50.2300">
    <property type="match status" value="1"/>
</dbReference>
<dbReference type="InterPro" id="IPR001789">
    <property type="entry name" value="Sig_transdc_resp-reg_receiver"/>
</dbReference>
<dbReference type="FunFam" id="3.40.50.300:FF:000006">
    <property type="entry name" value="DNA-binding transcriptional regulator NtrC"/>
    <property type="match status" value="1"/>
</dbReference>
<keyword evidence="3" id="KW-0805">Transcription regulation</keyword>
<gene>
    <name evidence="9" type="ORF">RED65_05089</name>
</gene>
<keyword evidence="10" id="KW-1185">Reference proteome</keyword>
<dbReference type="CDD" id="cd00009">
    <property type="entry name" value="AAA"/>
    <property type="match status" value="1"/>
</dbReference>
<protein>
    <submittedName>
        <fullName evidence="9">Two-component response regulator PilR</fullName>
    </submittedName>
</protein>
<dbReference type="InterPro" id="IPR025662">
    <property type="entry name" value="Sigma_54_int_dom_ATP-bd_1"/>
</dbReference>
<keyword evidence="2" id="KW-0067">ATP-binding</keyword>
<proteinExistence type="predicted"/>
<dbReference type="Gene3D" id="1.10.8.60">
    <property type="match status" value="1"/>
</dbReference>
<dbReference type="PROSITE" id="PS00688">
    <property type="entry name" value="SIGMA54_INTERACT_3"/>
    <property type="match status" value="1"/>
</dbReference>
<dbReference type="Pfam" id="PF25601">
    <property type="entry name" value="AAA_lid_14"/>
    <property type="match status" value="1"/>
</dbReference>
<dbReference type="SMART" id="SM00448">
    <property type="entry name" value="REC"/>
    <property type="match status" value="1"/>
</dbReference>
<dbReference type="InterPro" id="IPR025943">
    <property type="entry name" value="Sigma_54_int_dom_ATP-bd_2"/>
</dbReference>
<dbReference type="SUPFAM" id="SSF52172">
    <property type="entry name" value="CheY-like"/>
    <property type="match status" value="1"/>
</dbReference>
<dbReference type="PANTHER" id="PTHR32071:SF100">
    <property type="entry name" value="RESPONSE REGULATOR PROTEIN PILR"/>
    <property type="match status" value="1"/>
</dbReference>
<dbReference type="GO" id="GO:0043565">
    <property type="term" value="F:sequence-specific DNA binding"/>
    <property type="evidence" value="ECO:0007669"/>
    <property type="project" value="InterPro"/>
</dbReference>
<dbReference type="InterPro" id="IPR009057">
    <property type="entry name" value="Homeodomain-like_sf"/>
</dbReference>
<dbReference type="AlphaFoldDB" id="Q1MYR4"/>
<organism evidence="9 10">
    <name type="scientific">Bermanella marisrubri</name>
    <dbReference type="NCBI Taxonomy" id="207949"/>
    <lineage>
        <taxon>Bacteria</taxon>
        <taxon>Pseudomonadati</taxon>
        <taxon>Pseudomonadota</taxon>
        <taxon>Gammaproteobacteria</taxon>
        <taxon>Oceanospirillales</taxon>
        <taxon>Oceanospirillaceae</taxon>
        <taxon>Bermanella</taxon>
    </lineage>
</organism>
<feature type="domain" description="Response regulatory" evidence="8">
    <location>
        <begin position="3"/>
        <end position="117"/>
    </location>
</feature>
<dbReference type="PROSITE" id="PS50110">
    <property type="entry name" value="RESPONSE_REGULATORY"/>
    <property type="match status" value="1"/>
</dbReference>
<keyword evidence="6" id="KW-0597">Phosphoprotein</keyword>
<accession>Q1MYR4</accession>
<dbReference type="Gene3D" id="3.40.50.300">
    <property type="entry name" value="P-loop containing nucleotide triphosphate hydrolases"/>
    <property type="match status" value="1"/>
</dbReference>
<comment type="caution">
    <text evidence="9">The sequence shown here is derived from an EMBL/GenBank/DDBJ whole genome shotgun (WGS) entry which is preliminary data.</text>
</comment>
<dbReference type="InterPro" id="IPR002197">
    <property type="entry name" value="HTH_Fis"/>
</dbReference>
<evidence type="ECO:0000259" key="7">
    <source>
        <dbReference type="PROSITE" id="PS50045"/>
    </source>
</evidence>
<dbReference type="GO" id="GO:0000160">
    <property type="term" value="P:phosphorelay signal transduction system"/>
    <property type="evidence" value="ECO:0007669"/>
    <property type="project" value="InterPro"/>
</dbReference>
<dbReference type="InterPro" id="IPR025944">
    <property type="entry name" value="Sigma_54_int_dom_CS"/>
</dbReference>
<dbReference type="PROSITE" id="PS00675">
    <property type="entry name" value="SIGMA54_INTERACT_1"/>
    <property type="match status" value="1"/>
</dbReference>
<keyword evidence="1" id="KW-0547">Nucleotide-binding</keyword>
<evidence type="ECO:0000256" key="3">
    <source>
        <dbReference type="ARBA" id="ARBA00023015"/>
    </source>
</evidence>
<evidence type="ECO:0000256" key="5">
    <source>
        <dbReference type="ARBA" id="ARBA00023163"/>
    </source>
</evidence>
<dbReference type="SUPFAM" id="SSF52540">
    <property type="entry name" value="P-loop containing nucleoside triphosphate hydrolases"/>
    <property type="match status" value="1"/>
</dbReference>